<sequence>RTQFSPPPGLQDFCENKKKRIRSFFWKTIPEEQVRGKNNIWTIPASQNYQIDSKTIEEFFGQQEEATTLDSRSRSCRRSFKETREEINILDGKRSMNIGIFLKQFKKSLQSVIDDLNLGKSELYGSETLHELLKLLPETEEVSKGLCVPCPPKHLLVIGVHLACCMGAGLRLLEWEGISWELIFCGG</sequence>
<dbReference type="InterPro" id="IPR042201">
    <property type="entry name" value="FH2_Formin_sf"/>
</dbReference>
<reference evidence="2" key="1">
    <citation type="submission" date="2025-08" db="UniProtKB">
        <authorList>
            <consortium name="Ensembl"/>
        </authorList>
    </citation>
    <scope>IDENTIFICATION</scope>
</reference>
<name>A0A8D0HF91_SPHPU</name>
<dbReference type="GeneTree" id="ENSGT00940000155128"/>
<dbReference type="AlphaFoldDB" id="A0A8D0HF91"/>
<dbReference type="Ensembl" id="ENSSPUT00000020162.1">
    <property type="protein sequence ID" value="ENSSPUP00000018928.1"/>
    <property type="gene ID" value="ENSSPUG00000014609.1"/>
</dbReference>
<evidence type="ECO:0000313" key="3">
    <source>
        <dbReference type="Proteomes" id="UP000694392"/>
    </source>
</evidence>
<organism evidence="2 3">
    <name type="scientific">Sphenodon punctatus</name>
    <name type="common">Tuatara</name>
    <name type="synonym">Hatteria punctata</name>
    <dbReference type="NCBI Taxonomy" id="8508"/>
    <lineage>
        <taxon>Eukaryota</taxon>
        <taxon>Metazoa</taxon>
        <taxon>Chordata</taxon>
        <taxon>Craniata</taxon>
        <taxon>Vertebrata</taxon>
        <taxon>Euteleostomi</taxon>
        <taxon>Lepidosauria</taxon>
        <taxon>Sphenodontia</taxon>
        <taxon>Sphenodontidae</taxon>
        <taxon>Sphenodon</taxon>
    </lineage>
</organism>
<dbReference type="PANTHER" id="PTHR46345:SF11">
    <property type="entry name" value="FORMIN-J-LIKE"/>
    <property type="match status" value="1"/>
</dbReference>
<keyword evidence="3" id="KW-1185">Reference proteome</keyword>
<dbReference type="PROSITE" id="PS51444">
    <property type="entry name" value="FH2"/>
    <property type="match status" value="1"/>
</dbReference>
<gene>
    <name evidence="2" type="primary">FHDC1</name>
</gene>
<dbReference type="SUPFAM" id="SSF101447">
    <property type="entry name" value="Formin homology 2 domain (FH2 domain)"/>
    <property type="match status" value="1"/>
</dbReference>
<accession>A0A8D0HF91</accession>
<protein>
    <submittedName>
        <fullName evidence="2">FH2 domain containing 1</fullName>
    </submittedName>
</protein>
<feature type="domain" description="FH2" evidence="1">
    <location>
        <begin position="11"/>
        <end position="187"/>
    </location>
</feature>
<dbReference type="InterPro" id="IPR015425">
    <property type="entry name" value="FH2_Formin"/>
</dbReference>
<reference evidence="2" key="2">
    <citation type="submission" date="2025-09" db="UniProtKB">
        <authorList>
            <consortium name="Ensembl"/>
        </authorList>
    </citation>
    <scope>IDENTIFICATION</scope>
</reference>
<dbReference type="Proteomes" id="UP000694392">
    <property type="component" value="Unplaced"/>
</dbReference>
<evidence type="ECO:0000313" key="2">
    <source>
        <dbReference type="Ensembl" id="ENSSPUP00000018928.1"/>
    </source>
</evidence>
<evidence type="ECO:0000259" key="1">
    <source>
        <dbReference type="PROSITE" id="PS51444"/>
    </source>
</evidence>
<dbReference type="Gene3D" id="1.20.58.2220">
    <property type="entry name" value="Formin, FH2 domain"/>
    <property type="match status" value="1"/>
</dbReference>
<dbReference type="PANTHER" id="PTHR46345">
    <property type="entry name" value="INVERTED FORMIN-2"/>
    <property type="match status" value="1"/>
</dbReference>
<proteinExistence type="predicted"/>
<dbReference type="Pfam" id="PF02181">
    <property type="entry name" value="FH2"/>
    <property type="match status" value="1"/>
</dbReference>